<name>A0A1A9V9W9_GLOAU</name>
<feature type="transmembrane region" description="Helical" evidence="1">
    <location>
        <begin position="135"/>
        <end position="153"/>
    </location>
</feature>
<keyword evidence="1" id="KW-1133">Transmembrane helix</keyword>
<proteinExistence type="predicted"/>
<accession>A0A1A9V9W9</accession>
<keyword evidence="3" id="KW-1185">Reference proteome</keyword>
<evidence type="ECO:0000313" key="3">
    <source>
        <dbReference type="Proteomes" id="UP000078200"/>
    </source>
</evidence>
<evidence type="ECO:0000313" key="2">
    <source>
        <dbReference type="EnsemblMetazoa" id="GAUT030465-PA"/>
    </source>
</evidence>
<dbReference type="VEuPathDB" id="VectorBase:GAUT030465"/>
<dbReference type="Proteomes" id="UP000078200">
    <property type="component" value="Unassembled WGS sequence"/>
</dbReference>
<dbReference type="AlphaFoldDB" id="A0A1A9V9W9"/>
<dbReference type="EnsemblMetazoa" id="GAUT030465-RA">
    <property type="protein sequence ID" value="GAUT030465-PA"/>
    <property type="gene ID" value="GAUT030465"/>
</dbReference>
<keyword evidence="1" id="KW-0472">Membrane</keyword>
<protein>
    <submittedName>
        <fullName evidence="2">Uncharacterized protein</fullName>
    </submittedName>
</protein>
<evidence type="ECO:0000256" key="1">
    <source>
        <dbReference type="SAM" id="Phobius"/>
    </source>
</evidence>
<organism evidence="2 3">
    <name type="scientific">Glossina austeni</name>
    <name type="common">Savannah tsetse fly</name>
    <dbReference type="NCBI Taxonomy" id="7395"/>
    <lineage>
        <taxon>Eukaryota</taxon>
        <taxon>Metazoa</taxon>
        <taxon>Ecdysozoa</taxon>
        <taxon>Arthropoda</taxon>
        <taxon>Hexapoda</taxon>
        <taxon>Insecta</taxon>
        <taxon>Pterygota</taxon>
        <taxon>Neoptera</taxon>
        <taxon>Endopterygota</taxon>
        <taxon>Diptera</taxon>
        <taxon>Brachycera</taxon>
        <taxon>Muscomorpha</taxon>
        <taxon>Hippoboscoidea</taxon>
        <taxon>Glossinidae</taxon>
        <taxon>Glossina</taxon>
    </lineage>
</organism>
<sequence>MDLRSYLWHLHEASPEQRDALNFCPLLIYIILFSVPGNRDLPSVAFSIVSQPLPIDRIKSKNSDHAAGPNYQGSENIILLIENFRPNLKFCHNKVVKRKEITHARTRILSLIKLRITPSSYYKHLRKLKRFTRHGVIIAIVKFVGLLPCPGIIGSKKAVYREKQSKP</sequence>
<reference evidence="2" key="1">
    <citation type="submission" date="2020-05" db="UniProtKB">
        <authorList>
            <consortium name="EnsemblMetazoa"/>
        </authorList>
    </citation>
    <scope>IDENTIFICATION</scope>
    <source>
        <strain evidence="2">TTRI</strain>
    </source>
</reference>
<keyword evidence="1" id="KW-0812">Transmembrane</keyword>